<dbReference type="Proteomes" id="UP000628560">
    <property type="component" value="Unassembled WGS sequence"/>
</dbReference>
<dbReference type="AlphaFoldDB" id="A0ABD4KBL7"/>
<name>A0ABD4KBL7_9ENTR</name>
<dbReference type="EMBL" id="JADIXP010000007">
    <property type="protein sequence ID" value="MBF4178910.1"/>
    <property type="molecule type" value="Genomic_DNA"/>
</dbReference>
<dbReference type="RefSeq" id="WP_194513450.1">
    <property type="nucleotide sequence ID" value="NZ_JADIXP010000007.1"/>
</dbReference>
<organism evidence="1 2">
    <name type="scientific">Lelliottia nimipressuralis</name>
    <dbReference type="NCBI Taxonomy" id="69220"/>
    <lineage>
        <taxon>Bacteria</taxon>
        <taxon>Pseudomonadati</taxon>
        <taxon>Pseudomonadota</taxon>
        <taxon>Gammaproteobacteria</taxon>
        <taxon>Enterobacterales</taxon>
        <taxon>Enterobacteriaceae</taxon>
        <taxon>Lelliottia</taxon>
    </lineage>
</organism>
<evidence type="ECO:0000313" key="1">
    <source>
        <dbReference type="EMBL" id="MBF4178910.1"/>
    </source>
</evidence>
<protein>
    <recommendedName>
        <fullName evidence="3">Tail fiber protein</fullName>
    </recommendedName>
</protein>
<evidence type="ECO:0000313" key="2">
    <source>
        <dbReference type="Proteomes" id="UP000628560"/>
    </source>
</evidence>
<sequence length="265" mass="28316">MPVESATYITDLVPDWPVGASDFVKEGDDHIRGIKKCIQNTLPNMNVAVTMSAAKLNQFDAGWNLAPATTDPAVPSHWQCVNPDTNAVACLQVNSAPTLGINPIDQPYMAVNWADVINYLMPVGHVLMTSKAGNPSTWLGFGTWTERFGYLAASGNVTDTDGVTGSYPLGQGKGYWHPHNSHLFTDAIPLTINDNGQHNHSVTTDIRNDNNGHYGDTGYGGTAATKTYTTADAGQHGHTGTAQLGTATTPLVLPGFGCYVWERTA</sequence>
<reference evidence="1 2" key="1">
    <citation type="submission" date="2020-11" db="EMBL/GenBank/DDBJ databases">
        <title>Identification of Lelliottia nimipressuralis from Wound Infection by Whole Genome-Based Bacterial Identification.</title>
        <authorList>
            <person name="Navarathna D.H."/>
            <person name="Choi H."/>
            <person name="Jinadatha C."/>
            <person name="Chatterjee P."/>
            <person name="Hwang M."/>
        </authorList>
    </citation>
    <scope>NUCLEOTIDE SEQUENCE [LARGE SCALE GENOMIC DNA]</scope>
    <source>
        <strain evidence="1 2">DN2020</strain>
    </source>
</reference>
<accession>A0ABD4KBL7</accession>
<proteinExistence type="predicted"/>
<evidence type="ECO:0008006" key="3">
    <source>
        <dbReference type="Google" id="ProtNLM"/>
    </source>
</evidence>
<gene>
    <name evidence="1" type="ORF">ISP11_13655</name>
</gene>
<comment type="caution">
    <text evidence="1">The sequence shown here is derived from an EMBL/GenBank/DDBJ whole genome shotgun (WGS) entry which is preliminary data.</text>
</comment>